<name>A0A650AVH7_9MAGN</name>
<sequence length="185" mass="19572">MASTTSAAANMLLSGSMSSADHGLLNPNFLARAILPPCSSNIATISASAPFPSVTLDLTHSPNPLQIQRQHHHQQQQQHSTLTALPQIFGQPLYNQSRFSGLQLSQDSNSSERGIPFSMPMPQSQGQQTSLAETVSAATAAITNDPHFTAAIAAAISSIINSNNNVNSSTPDTKTKTTPPQNQQQ</sequence>
<proteinExistence type="evidence at transcript level"/>
<dbReference type="EMBL" id="MK044877">
    <property type="protein sequence ID" value="QGP73776.1"/>
    <property type="molecule type" value="mRNA"/>
</dbReference>
<dbReference type="GO" id="GO:0003700">
    <property type="term" value="F:DNA-binding transcription factor activity"/>
    <property type="evidence" value="ECO:0007669"/>
    <property type="project" value="InterPro"/>
</dbReference>
<protein>
    <submittedName>
        <fullName evidence="2">WRKY transcription factor</fullName>
    </submittedName>
</protein>
<feature type="compositionally biased region" description="Polar residues" evidence="1">
    <location>
        <begin position="121"/>
        <end position="131"/>
    </location>
</feature>
<dbReference type="PANTHER" id="PTHR31429">
    <property type="entry name" value="WRKY TRANSCRIPTION FACTOR 36-RELATED"/>
    <property type="match status" value="1"/>
</dbReference>
<dbReference type="InterPro" id="IPR044810">
    <property type="entry name" value="WRKY_plant"/>
</dbReference>
<feature type="compositionally biased region" description="Polar residues" evidence="1">
    <location>
        <begin position="103"/>
        <end position="112"/>
    </location>
</feature>
<feature type="region of interest" description="Disordered" evidence="1">
    <location>
        <begin position="162"/>
        <end position="185"/>
    </location>
</feature>
<gene>
    <name evidence="2" type="primary">WRKY</name>
</gene>
<dbReference type="AlphaFoldDB" id="A0A650AVH7"/>
<evidence type="ECO:0000256" key="1">
    <source>
        <dbReference type="SAM" id="MobiDB-lite"/>
    </source>
</evidence>
<organism evidence="2">
    <name type="scientific">Sedum alfredii</name>
    <dbReference type="NCBI Taxonomy" id="439688"/>
    <lineage>
        <taxon>Eukaryota</taxon>
        <taxon>Viridiplantae</taxon>
        <taxon>Streptophyta</taxon>
        <taxon>Embryophyta</taxon>
        <taxon>Tracheophyta</taxon>
        <taxon>Spermatophyta</taxon>
        <taxon>Magnoliopsida</taxon>
        <taxon>eudicotyledons</taxon>
        <taxon>Gunneridae</taxon>
        <taxon>Pentapetalae</taxon>
        <taxon>Saxifragales</taxon>
        <taxon>Crassulaceae</taxon>
        <taxon>Sedum</taxon>
    </lineage>
</organism>
<accession>A0A650AVH7</accession>
<reference evidence="2" key="1">
    <citation type="journal article" date="2019" name="Environ. Sci. Technol.">
        <title>cDNA Library for Mining Functional Genes in Sedum alfredii Hance Related to Cadmium Tolerance and Characterization of the Roles of a Novel SaCTP2 Gene in Enhancing Cadmium Hyperaccumulation.</title>
        <authorList>
            <person name="Liu M."/>
            <person name="He X."/>
            <person name="Feng T."/>
            <person name="Zhuo R."/>
            <person name="Qiu W."/>
            <person name="Han X."/>
            <person name="Qiao G."/>
            <person name="Zhang D."/>
        </authorList>
    </citation>
    <scope>NUCLEOTIDE SEQUENCE</scope>
</reference>
<dbReference type="PANTHER" id="PTHR31429:SF106">
    <property type="entry name" value="WRKY TRANSCRIPTION FACTOR 31-RELATED"/>
    <property type="match status" value="1"/>
</dbReference>
<evidence type="ECO:0000313" key="2">
    <source>
        <dbReference type="EMBL" id="QGP73776.1"/>
    </source>
</evidence>
<feature type="region of interest" description="Disordered" evidence="1">
    <location>
        <begin position="103"/>
        <end position="131"/>
    </location>
</feature>